<feature type="transmembrane region" description="Helical" evidence="1">
    <location>
        <begin position="652"/>
        <end position="676"/>
    </location>
</feature>
<sequence length="687" mass="77717">MSLRYHFFLGAALTPFLFVILWILFTKRNFLFLVVKKAVGILIQALILTAIKIFRGRPEHPKKLEPIFSFSASVDPAKLRPRKKENLKARFLDHRQEKERVKLFSTSDSSDVEKGQKKREKIGRISKFSKWASIGLLAVGNPGATAFIMENSKTQNGMLTLSFNSILFSAGIISFFPHLASTIQCDEVDFINVPIDSCDENEGKLDCRTNQLSVVSMKIDQSSHCFNVLFDKQPKNQYRVTTKGLKMRCQKKTLYHTFEPSISCLSKKVCSDSNLCYGSNCASFRTSNLSKIIWPSKEEELVEKECSTSCGCWGCGCFYCTDACLFKQAVLSNPSKKTYEVFQCSKWSLVAKLEIASTAENSSKEIEIEVGSKRTVGDIEISIFSFSLPMLELESACFLKEGNTYSKVFCQTQDTLQTGKIGEIRCDQRSSALFPSPNNCQFAKGLVTFNDLRDSSECSSSSVPLARIHKDKLLPMRSSHGILNVSSDGFVENVVDSTSLISLSLKLKHASFQHVSLTSDKCLFSFKKLKGCYSCEEGSDLTISAKTDKFDQASYIFCEQDRASSFFVARPIQREVKIPLHFQRSKIDTKCEIFCANKKSMISIFGTLDYKPGYKEYFKIKSKTSSATFERQNYFNILRDFLSSLESMVPSAWTYIRVTAVVAFCLILLKLMCPILRVFRFFFHRRA</sequence>
<dbReference type="EMBL" id="MH614315">
    <property type="protein sequence ID" value="QAY29269.1"/>
    <property type="molecule type" value="Genomic_RNA"/>
</dbReference>
<feature type="domain" description="Phlebovirus glycoprotein G2 C-terminal" evidence="3">
    <location>
        <begin position="521"/>
        <end position="649"/>
    </location>
</feature>
<dbReference type="Pfam" id="PF19019">
    <property type="entry name" value="Phlebo_G2_C"/>
    <property type="match status" value="1"/>
</dbReference>
<feature type="domain" description="Phlebovirus glycoprotein G2 fusion" evidence="2">
    <location>
        <begin position="185"/>
        <end position="495"/>
    </location>
</feature>
<keyword evidence="1" id="KW-0472">Membrane</keyword>
<feature type="transmembrane region" description="Helical" evidence="1">
    <location>
        <begin position="7"/>
        <end position="25"/>
    </location>
</feature>
<keyword evidence="1" id="KW-1133">Transmembrane helix</keyword>
<evidence type="ECO:0000259" key="3">
    <source>
        <dbReference type="Pfam" id="PF19019"/>
    </source>
</evidence>
<dbReference type="Gene3D" id="2.60.40.3770">
    <property type="match status" value="1"/>
</dbReference>
<dbReference type="InterPro" id="IPR043603">
    <property type="entry name" value="Phlebo_G2_C"/>
</dbReference>
<protein>
    <submittedName>
        <fullName evidence="4">Putative glycoprotein</fullName>
    </submittedName>
</protein>
<proteinExistence type="predicted"/>
<dbReference type="InterPro" id="IPR009878">
    <property type="entry name" value="Phlebovirus_G2_fusion"/>
</dbReference>
<evidence type="ECO:0000256" key="1">
    <source>
        <dbReference type="SAM" id="Phobius"/>
    </source>
</evidence>
<organism evidence="4">
    <name type="scientific">Bombus-associated virus Phle1</name>
    <dbReference type="NCBI Taxonomy" id="2511060"/>
    <lineage>
        <taxon>Viruses</taxon>
        <taxon>Riboviria</taxon>
        <taxon>Orthornavirae</taxon>
        <taxon>Negarnaviricota</taxon>
        <taxon>Polyploviricotina</taxon>
        <taxon>Bunyaviricetes</taxon>
        <taxon>Hareavirales</taxon>
        <taxon>Phenuiviridae</taxon>
        <taxon>Phlebovirus</taxon>
    </lineage>
</organism>
<accession>A0A411D386</accession>
<reference evidence="4" key="1">
    <citation type="submission" date="2018-07" db="EMBL/GenBank/DDBJ databases">
        <title>Host and pathogen evolutionary histories predict virus prevalence across bumblebee species.</title>
        <authorList>
            <person name="Pascall D.J."/>
            <person name="Tinsley M.C."/>
            <person name="Obbard D.J."/>
            <person name="Wilfert L."/>
        </authorList>
    </citation>
    <scope>NUCLEOTIDE SEQUENCE</scope>
</reference>
<name>A0A411D386_9VIRU</name>
<evidence type="ECO:0000313" key="4">
    <source>
        <dbReference type="EMBL" id="QAY29269.1"/>
    </source>
</evidence>
<evidence type="ECO:0000259" key="2">
    <source>
        <dbReference type="Pfam" id="PF07245"/>
    </source>
</evidence>
<keyword evidence="1" id="KW-0812">Transmembrane</keyword>
<dbReference type="Pfam" id="PF07245">
    <property type="entry name" value="Phlebovirus_G2"/>
    <property type="match status" value="1"/>
</dbReference>